<feature type="transmembrane region" description="Helical" evidence="1">
    <location>
        <begin position="31"/>
        <end position="52"/>
    </location>
</feature>
<sequence>MLRTVRSLVVAPSEAAAWEAAERHPVLGRPALVLFALGVATLVAAFAPVLFIGPGRLPDDGLITYALGDQVVTFPRQLVEVVVLLLAVPFVFCLYVTVLTYVPTAVLAALAAVRRGEASVPGRLASDPVGVARRRGQAFARTYGLVAVGFGPQFAATLFTGGALVAALAGGADASEGLIRVTPAGHLVSVVDDAPALTAATRVVGAAATLVSGLLWTGAVGRGAGVSHRPAVAVVVPVTLLLVYVSDLAGHFGL</sequence>
<proteinExistence type="predicted"/>
<dbReference type="AlphaFoldDB" id="A0A7D5P2Y3"/>
<feature type="transmembrane region" description="Helical" evidence="1">
    <location>
        <begin position="231"/>
        <end position="252"/>
    </location>
</feature>
<gene>
    <name evidence="2" type="ORF">HZS55_02270</name>
</gene>
<evidence type="ECO:0000256" key="1">
    <source>
        <dbReference type="SAM" id="Phobius"/>
    </source>
</evidence>
<dbReference type="GeneID" id="56076651"/>
<keyword evidence="1" id="KW-1133">Transmembrane helix</keyword>
<name>A0A7D5P2Y3_9EURY</name>
<keyword evidence="3" id="KW-1185">Reference proteome</keyword>
<keyword evidence="1" id="KW-0812">Transmembrane</keyword>
<feature type="transmembrane region" description="Helical" evidence="1">
    <location>
        <begin position="199"/>
        <end position="219"/>
    </location>
</feature>
<feature type="transmembrane region" description="Helical" evidence="1">
    <location>
        <begin position="81"/>
        <end position="113"/>
    </location>
</feature>
<reference evidence="2 3" key="1">
    <citation type="submission" date="2020-07" db="EMBL/GenBank/DDBJ databases">
        <title>Halosimplex pelagicum sp. nov. and Halosimplex rubrum sp. nov., isolated from salted brown alga Laminaria, and emended description of the genus Halosimplex.</title>
        <authorList>
            <person name="Cui H."/>
        </authorList>
    </citation>
    <scope>NUCLEOTIDE SEQUENCE [LARGE SCALE GENOMIC DNA]</scope>
    <source>
        <strain evidence="2 3">R27</strain>
    </source>
</reference>
<accession>A0A7D5P2Y3</accession>
<dbReference type="RefSeq" id="WP_179910145.1">
    <property type="nucleotide sequence ID" value="NZ_CP058910.1"/>
</dbReference>
<dbReference type="EMBL" id="CP058910">
    <property type="protein sequence ID" value="QLH76202.1"/>
    <property type="molecule type" value="Genomic_DNA"/>
</dbReference>
<evidence type="ECO:0000313" key="3">
    <source>
        <dbReference type="Proteomes" id="UP000509667"/>
    </source>
</evidence>
<keyword evidence="1" id="KW-0472">Membrane</keyword>
<dbReference type="Proteomes" id="UP000509667">
    <property type="component" value="Chromosome"/>
</dbReference>
<organism evidence="2 3">
    <name type="scientific">Halosimplex rubrum</name>
    <dbReference type="NCBI Taxonomy" id="869889"/>
    <lineage>
        <taxon>Archaea</taxon>
        <taxon>Methanobacteriati</taxon>
        <taxon>Methanobacteriota</taxon>
        <taxon>Stenosarchaea group</taxon>
        <taxon>Halobacteria</taxon>
        <taxon>Halobacteriales</taxon>
        <taxon>Haloarculaceae</taxon>
        <taxon>Halosimplex</taxon>
    </lineage>
</organism>
<dbReference type="KEGG" id="hrr:HZS55_02270"/>
<evidence type="ECO:0000313" key="2">
    <source>
        <dbReference type="EMBL" id="QLH76202.1"/>
    </source>
</evidence>
<feature type="transmembrane region" description="Helical" evidence="1">
    <location>
        <begin position="143"/>
        <end position="169"/>
    </location>
</feature>
<protein>
    <recommendedName>
        <fullName evidence="4">Yip1 domain-containing protein</fullName>
    </recommendedName>
</protein>
<evidence type="ECO:0008006" key="4">
    <source>
        <dbReference type="Google" id="ProtNLM"/>
    </source>
</evidence>